<dbReference type="EMBL" id="LANA01000002">
    <property type="protein sequence ID" value="NMN68092.1"/>
    <property type="molecule type" value="Genomic_DNA"/>
</dbReference>
<keyword evidence="3" id="KW-0812">Transmembrane</keyword>
<dbReference type="Gene3D" id="2.40.160.50">
    <property type="entry name" value="membrane protein fhac: a member of the omp85/tpsb transporter family"/>
    <property type="match status" value="1"/>
</dbReference>
<evidence type="ECO:0000256" key="2">
    <source>
        <dbReference type="ARBA" id="ARBA00022452"/>
    </source>
</evidence>
<dbReference type="Pfam" id="PF01103">
    <property type="entry name" value="Omp85"/>
    <property type="match status" value="1"/>
</dbReference>
<feature type="domain" description="POTRA" evidence="8">
    <location>
        <begin position="21"/>
        <end position="88"/>
    </location>
</feature>
<keyword evidence="5" id="KW-0472">Membrane</keyword>
<evidence type="ECO:0000256" key="6">
    <source>
        <dbReference type="ARBA" id="ARBA00023237"/>
    </source>
</evidence>
<dbReference type="Proteomes" id="UP001166004">
    <property type="component" value="Unassembled WGS sequence"/>
</dbReference>
<evidence type="ECO:0000256" key="7">
    <source>
        <dbReference type="NCBIfam" id="TIGR03303"/>
    </source>
</evidence>
<accession>A0ABX1T1X8</accession>
<comment type="subcellular location">
    <subcellularLocation>
        <location evidence="1">Membrane</location>
    </subcellularLocation>
</comment>
<dbReference type="InterPro" id="IPR034746">
    <property type="entry name" value="POTRA"/>
</dbReference>
<dbReference type="Gene3D" id="3.10.20.310">
    <property type="entry name" value="membrane protein fhac"/>
    <property type="match status" value="4"/>
</dbReference>
<dbReference type="InterPro" id="IPR010827">
    <property type="entry name" value="BamA/TamA_POTRA"/>
</dbReference>
<dbReference type="PROSITE" id="PS51779">
    <property type="entry name" value="POTRA"/>
    <property type="match status" value="3"/>
</dbReference>
<dbReference type="PIRSF" id="PIRSF006076">
    <property type="entry name" value="OM_assembly_OMP85"/>
    <property type="match status" value="1"/>
</dbReference>
<evidence type="ECO:0000256" key="5">
    <source>
        <dbReference type="ARBA" id="ARBA00023136"/>
    </source>
</evidence>
<dbReference type="NCBIfam" id="TIGR03303">
    <property type="entry name" value="OM_YaeT"/>
    <property type="match status" value="1"/>
</dbReference>
<feature type="domain" description="POTRA" evidence="8">
    <location>
        <begin position="343"/>
        <end position="416"/>
    </location>
</feature>
<dbReference type="Pfam" id="PF07244">
    <property type="entry name" value="POTRA"/>
    <property type="match status" value="3"/>
</dbReference>
<name>A0ABX1T1X8_PELUQ</name>
<proteinExistence type="predicted"/>
<sequence length="743" mass="84419">MYKFLLSLIFILIFTFKVSSETIKEIIVENNDRVSKATIINFSKIKIGDEIDDQVLNNIIKDLYETKFFADVKVEFVDQKLIIDVFENKIIQSVVLNGIKAKKFKEAIFESIKLLEKSPYDEYMASQDLLLIKQALISQGFFFSNVTSSFIDNSNGTIDLIYDIEMGERALVKNIEFTGNKVFKSNKLRNIITSEENKFWKFISSKKFLNKEQLKLDERLLKRFYLNRGYYNVKISSVFAKLLDDGDFKVVFNINAGNIYRINKAELILPIDYDVDNFIEINKLLEKLEDSKYSFTKLNKIVDEIDVISLNKEFEFINASIEESVLDNNFLDLIITISETKKKYVERINIKGNNITQENVIRSQLQIDEGDAYNELLQSKSINNLKSMGIFKEVSSTTRNGSTDQQKILDITVTEKPTGEISLGAGIGSDGGTVGFSVSENNYMGKGIRLKSSLRMSADTVRGQFSVVNPNYKYSDRTIFTNIQSTQIDKLANNGYKTTKTGFSLGTGFEQYEDLYFNPSIGVFYENLTTSTTASDSLKKQEGSFFDTSFRYSLDYDKRNQKYMTSDGFKSTFSQKIPLLSDVYTLGNTYELKKFYKLPNEMITSFTFFANSVNSISNKDVRISERVKLSSKRLKGFEHVGPVDNGDYIGGNYASAINFTTSLPMILQSLDNTEVSYFVDMGSVWGVDYSSSIDDSSEIRSSTGIAVNWFTPIGPLNFSLSQPINTVSTDKTQTFQFSLGTTF</sequence>
<evidence type="ECO:0000256" key="4">
    <source>
        <dbReference type="ARBA" id="ARBA00022737"/>
    </source>
</evidence>
<reference evidence="9 10" key="1">
    <citation type="submission" date="2019-07" db="EMBL/GenBank/DDBJ databases">
        <title>SAR11 Genome Evolution.</title>
        <authorList>
            <person name="Giovannoni S."/>
        </authorList>
    </citation>
    <scope>NUCLEOTIDE SEQUENCE [LARGE SCALE GENOMIC DNA]</scope>
    <source>
        <strain evidence="9 10">HTCC9565</strain>
    </source>
</reference>
<comment type="caution">
    <text evidence="9">The sequence shown here is derived from an EMBL/GenBank/DDBJ whole genome shotgun (WGS) entry which is preliminary data.</text>
</comment>
<dbReference type="InterPro" id="IPR000184">
    <property type="entry name" value="Bac_surfAg_D15"/>
</dbReference>
<evidence type="ECO:0000313" key="9">
    <source>
        <dbReference type="EMBL" id="NMN68092.1"/>
    </source>
</evidence>
<keyword evidence="10" id="KW-1185">Reference proteome</keyword>
<keyword evidence="6" id="KW-0998">Cell outer membrane</keyword>
<evidence type="ECO:0000313" key="10">
    <source>
        <dbReference type="Proteomes" id="UP001166004"/>
    </source>
</evidence>
<evidence type="ECO:0000259" key="8">
    <source>
        <dbReference type="PROSITE" id="PS51779"/>
    </source>
</evidence>
<gene>
    <name evidence="9" type="ORF">VP91_00012540</name>
</gene>
<evidence type="ECO:0000256" key="3">
    <source>
        <dbReference type="ARBA" id="ARBA00022692"/>
    </source>
</evidence>
<protein>
    <recommendedName>
        <fullName evidence="7">Outer membrane protein assembly factor BamA</fullName>
    </recommendedName>
</protein>
<feature type="domain" description="POTRA" evidence="8">
    <location>
        <begin position="170"/>
        <end position="255"/>
    </location>
</feature>
<organism evidence="9 10">
    <name type="scientific">Pelagibacter ubique</name>
    <dbReference type="NCBI Taxonomy" id="198252"/>
    <lineage>
        <taxon>Bacteria</taxon>
        <taxon>Pseudomonadati</taxon>
        <taxon>Pseudomonadota</taxon>
        <taxon>Alphaproteobacteria</taxon>
        <taxon>Candidatus Pelagibacterales</taxon>
        <taxon>Candidatus Pelagibacteraceae</taxon>
        <taxon>Candidatus Pelagibacter</taxon>
    </lineage>
</organism>
<keyword evidence="4" id="KW-0677">Repeat</keyword>
<dbReference type="RefSeq" id="WP_169036588.1">
    <property type="nucleotide sequence ID" value="NZ_LANA01000002.1"/>
</dbReference>
<evidence type="ECO:0000256" key="1">
    <source>
        <dbReference type="ARBA" id="ARBA00004370"/>
    </source>
</evidence>
<dbReference type="InterPro" id="IPR023707">
    <property type="entry name" value="OM_assembly_BamA"/>
</dbReference>
<keyword evidence="2" id="KW-1134">Transmembrane beta strand</keyword>